<evidence type="ECO:0000256" key="4">
    <source>
        <dbReference type="ARBA" id="ARBA00022927"/>
    </source>
</evidence>
<keyword evidence="3 9" id="KW-0812">Transmembrane</keyword>
<dbReference type="AlphaFoldDB" id="A0A382NCG1"/>
<keyword evidence="2" id="KW-0813">Transport</keyword>
<proteinExistence type="predicted"/>
<feature type="transmembrane region" description="Helical" evidence="9">
    <location>
        <begin position="34"/>
        <end position="57"/>
    </location>
</feature>
<dbReference type="Pfam" id="PF02416">
    <property type="entry name" value="TatA_B_E"/>
    <property type="match status" value="1"/>
</dbReference>
<evidence type="ECO:0000256" key="6">
    <source>
        <dbReference type="ARBA" id="ARBA00023010"/>
    </source>
</evidence>
<dbReference type="PANTHER" id="PTHR42982:SF1">
    <property type="entry name" value="SEC-INDEPENDENT PROTEIN TRANSLOCASE PROTEIN TATA"/>
    <property type="match status" value="1"/>
</dbReference>
<evidence type="ECO:0000256" key="3">
    <source>
        <dbReference type="ARBA" id="ARBA00022692"/>
    </source>
</evidence>
<dbReference type="Gene3D" id="1.20.5.3310">
    <property type="match status" value="1"/>
</dbReference>
<dbReference type="PANTHER" id="PTHR42982">
    <property type="entry name" value="SEC-INDEPENDENT PROTEIN TRANSLOCASE PROTEIN TATA"/>
    <property type="match status" value="1"/>
</dbReference>
<evidence type="ECO:0000256" key="9">
    <source>
        <dbReference type="SAM" id="Phobius"/>
    </source>
</evidence>
<accession>A0A382NCG1</accession>
<dbReference type="EMBL" id="UINC01098614">
    <property type="protein sequence ID" value="SVC57271.1"/>
    <property type="molecule type" value="Genomic_DNA"/>
</dbReference>
<organism evidence="10">
    <name type="scientific">marine metagenome</name>
    <dbReference type="NCBI Taxonomy" id="408172"/>
    <lineage>
        <taxon>unclassified sequences</taxon>
        <taxon>metagenomes</taxon>
        <taxon>ecological metagenomes</taxon>
    </lineage>
</organism>
<keyword evidence="5 9" id="KW-1133">Transmembrane helix</keyword>
<dbReference type="GO" id="GO:0016020">
    <property type="term" value="C:membrane"/>
    <property type="evidence" value="ECO:0007669"/>
    <property type="project" value="UniProtKB-ARBA"/>
</dbReference>
<dbReference type="GO" id="GO:0015031">
    <property type="term" value="P:protein transport"/>
    <property type="evidence" value="ECO:0007669"/>
    <property type="project" value="UniProtKB-KW"/>
</dbReference>
<gene>
    <name evidence="10" type="ORF">METZ01_LOCUS310125</name>
</gene>
<feature type="non-terminal residue" evidence="10">
    <location>
        <position position="1"/>
    </location>
</feature>
<evidence type="ECO:0008006" key="11">
    <source>
        <dbReference type="Google" id="ProtNLM"/>
    </source>
</evidence>
<keyword evidence="4" id="KW-0653">Protein transport</keyword>
<reference evidence="10" key="1">
    <citation type="submission" date="2018-05" db="EMBL/GenBank/DDBJ databases">
        <authorList>
            <person name="Lanie J.A."/>
            <person name="Ng W.-L."/>
            <person name="Kazmierczak K.M."/>
            <person name="Andrzejewski T.M."/>
            <person name="Davidsen T.M."/>
            <person name="Wayne K.J."/>
            <person name="Tettelin H."/>
            <person name="Glass J.I."/>
            <person name="Rusch D."/>
            <person name="Podicherti R."/>
            <person name="Tsui H.-C.T."/>
            <person name="Winkler M.E."/>
        </authorList>
    </citation>
    <scope>NUCLEOTIDE SEQUENCE</scope>
</reference>
<keyword evidence="7 9" id="KW-0472">Membrane</keyword>
<evidence type="ECO:0000256" key="2">
    <source>
        <dbReference type="ARBA" id="ARBA00022448"/>
    </source>
</evidence>
<protein>
    <recommendedName>
        <fullName evidence="11">Sec-independent protein translocase protein TatA</fullName>
    </recommendedName>
</protein>
<evidence type="ECO:0000256" key="8">
    <source>
        <dbReference type="SAM" id="MobiDB-lite"/>
    </source>
</evidence>
<evidence type="ECO:0000256" key="1">
    <source>
        <dbReference type="ARBA" id="ARBA00004167"/>
    </source>
</evidence>
<evidence type="ECO:0000256" key="7">
    <source>
        <dbReference type="ARBA" id="ARBA00023136"/>
    </source>
</evidence>
<comment type="subcellular location">
    <subcellularLocation>
        <location evidence="1">Membrane</location>
        <topology evidence="1">Single-pass membrane protein</topology>
    </subcellularLocation>
</comment>
<name>A0A382NCG1_9ZZZZ</name>
<feature type="compositionally biased region" description="Basic and acidic residues" evidence="8">
    <location>
        <begin position="81"/>
        <end position="101"/>
    </location>
</feature>
<evidence type="ECO:0000313" key="10">
    <source>
        <dbReference type="EMBL" id="SVC57271.1"/>
    </source>
</evidence>
<feature type="region of interest" description="Disordered" evidence="8">
    <location>
        <begin position="79"/>
        <end position="101"/>
    </location>
</feature>
<dbReference type="InterPro" id="IPR003369">
    <property type="entry name" value="TatA/B/E"/>
</dbReference>
<keyword evidence="6" id="KW-0811">Translocation</keyword>
<evidence type="ECO:0000256" key="5">
    <source>
        <dbReference type="ARBA" id="ARBA00022989"/>
    </source>
</evidence>
<sequence>PERVTGKEVPLRLEDQHDLQGCDECAAANNRKDAITMISGFGIWEIGLILLFVLFFFGSKRIPVIARGLGEGIRNFKGALRKGDDSSDDHLLEESSDKEQP</sequence>